<evidence type="ECO:0000256" key="4">
    <source>
        <dbReference type="ARBA" id="ARBA00023128"/>
    </source>
</evidence>
<keyword evidence="4" id="KW-0496">Mitochondrion</keyword>
<evidence type="ECO:0000313" key="9">
    <source>
        <dbReference type="Proteomes" id="UP000472277"/>
    </source>
</evidence>
<dbReference type="GeneTree" id="ENSGT00940000155807"/>
<dbReference type="GO" id="GO:0005634">
    <property type="term" value="C:nucleus"/>
    <property type="evidence" value="ECO:0007669"/>
    <property type="project" value="TreeGrafter"/>
</dbReference>
<dbReference type="Ensembl" id="ENSSTUT00000001450.1">
    <property type="protein sequence ID" value="ENSSTUP00000001333.1"/>
    <property type="gene ID" value="ENSSTUG00000000715.1"/>
</dbReference>
<dbReference type="GO" id="GO:0030145">
    <property type="term" value="F:manganese ion binding"/>
    <property type="evidence" value="ECO:0007669"/>
    <property type="project" value="TreeGrafter"/>
</dbReference>
<dbReference type="PRINTS" id="PR00853">
    <property type="entry name" value="XPGRADSUPER"/>
</dbReference>
<evidence type="ECO:0000256" key="1">
    <source>
        <dbReference type="ARBA" id="ARBA00022553"/>
    </source>
</evidence>
<dbReference type="SUPFAM" id="SSF47807">
    <property type="entry name" value="5' to 3' exonuclease, C-terminal subdomain"/>
    <property type="match status" value="1"/>
</dbReference>
<dbReference type="SUPFAM" id="SSF88723">
    <property type="entry name" value="PIN domain-like"/>
    <property type="match status" value="1"/>
</dbReference>
<dbReference type="GO" id="GO:0008409">
    <property type="term" value="F:5'-3' exonuclease activity"/>
    <property type="evidence" value="ECO:0007669"/>
    <property type="project" value="TreeGrafter"/>
</dbReference>
<dbReference type="Pfam" id="PF00752">
    <property type="entry name" value="XPG_N"/>
    <property type="match status" value="1"/>
</dbReference>
<keyword evidence="6" id="KW-0472">Membrane</keyword>
<evidence type="ECO:0000256" key="6">
    <source>
        <dbReference type="SAM" id="Phobius"/>
    </source>
</evidence>
<evidence type="ECO:0000256" key="2">
    <source>
        <dbReference type="ARBA" id="ARBA00022722"/>
    </source>
</evidence>
<dbReference type="Proteomes" id="UP000472277">
    <property type="component" value="Chromosome 6"/>
</dbReference>
<gene>
    <name evidence="8" type="primary">FEN1</name>
</gene>
<evidence type="ECO:0000313" key="8">
    <source>
        <dbReference type="Ensembl" id="ENSSTUP00000001333.1"/>
    </source>
</evidence>
<organism evidence="8 9">
    <name type="scientific">Salmo trutta</name>
    <name type="common">Brown trout</name>
    <dbReference type="NCBI Taxonomy" id="8032"/>
    <lineage>
        <taxon>Eukaryota</taxon>
        <taxon>Metazoa</taxon>
        <taxon>Chordata</taxon>
        <taxon>Craniata</taxon>
        <taxon>Vertebrata</taxon>
        <taxon>Euteleostomi</taxon>
        <taxon>Actinopterygii</taxon>
        <taxon>Neopterygii</taxon>
        <taxon>Teleostei</taxon>
        <taxon>Protacanthopterygii</taxon>
        <taxon>Salmoniformes</taxon>
        <taxon>Salmonidae</taxon>
        <taxon>Salmoninae</taxon>
        <taxon>Salmo</taxon>
    </lineage>
</organism>
<keyword evidence="5" id="KW-0539">Nucleus</keyword>
<dbReference type="InParanoid" id="A0A673VXE5"/>
<dbReference type="InterPro" id="IPR006084">
    <property type="entry name" value="XPG/Rad2"/>
</dbReference>
<dbReference type="Pfam" id="PF00867">
    <property type="entry name" value="XPG_I"/>
    <property type="match status" value="1"/>
</dbReference>
<name>A0A673VXE5_SALTR</name>
<reference evidence="8" key="2">
    <citation type="submission" date="2025-09" db="UniProtKB">
        <authorList>
            <consortium name="Ensembl"/>
        </authorList>
    </citation>
    <scope>IDENTIFICATION</scope>
</reference>
<keyword evidence="1" id="KW-0597">Phosphoprotein</keyword>
<protein>
    <submittedName>
        <fullName evidence="8">Flap structure-specific endonuclease 1</fullName>
    </submittedName>
</protein>
<reference evidence="8" key="1">
    <citation type="submission" date="2025-08" db="UniProtKB">
        <authorList>
            <consortium name="Ensembl"/>
        </authorList>
    </citation>
    <scope>IDENTIFICATION</scope>
</reference>
<keyword evidence="6" id="KW-1133">Transmembrane helix</keyword>
<dbReference type="AlphaFoldDB" id="A0A673VXE5"/>
<sequence>MYIYIFLTPFFSPISPFSQQESCDFTCILSHLMGTFYQTIHMLRHGIKPVYAFDGKPPQGQGRRADAEKLLAQVQETGEQENIDKFSKRLVEVTWQHNDECKKLLTLMGVPYIKAPCEASCAALVKAGKVVATATEDTDSLTFGAGVLLRHLTTSDAKHYCSFYTTLAIFYPSHTLCVCVGYLFLRLLITFRFLYLRKHPILLVCLLGPLQKHPAPEVWLYKEARGLFLQPDVVDCSTVDLKWSEPDEDALIQFVCRETVQNYIKNVCKKMMKSRQGSTPG</sequence>
<dbReference type="GO" id="GO:0000287">
    <property type="term" value="F:magnesium ion binding"/>
    <property type="evidence" value="ECO:0007669"/>
    <property type="project" value="TreeGrafter"/>
</dbReference>
<dbReference type="InterPro" id="IPR006085">
    <property type="entry name" value="XPG_DNA_repair_N"/>
</dbReference>
<dbReference type="CDD" id="cd09867">
    <property type="entry name" value="PIN_FEN1"/>
    <property type="match status" value="1"/>
</dbReference>
<keyword evidence="2" id="KW-0540">Nuclease</keyword>
<dbReference type="InterPro" id="IPR036279">
    <property type="entry name" value="5-3_exonuclease_C_sf"/>
</dbReference>
<evidence type="ECO:0000259" key="7">
    <source>
        <dbReference type="SMART" id="SM00484"/>
    </source>
</evidence>
<dbReference type="InterPro" id="IPR006086">
    <property type="entry name" value="XPG-I_dom"/>
</dbReference>
<dbReference type="PANTHER" id="PTHR11081">
    <property type="entry name" value="FLAP ENDONUCLEASE FAMILY MEMBER"/>
    <property type="match status" value="1"/>
</dbReference>
<dbReference type="Gene3D" id="3.40.50.1010">
    <property type="entry name" value="5'-nuclease"/>
    <property type="match status" value="1"/>
</dbReference>
<keyword evidence="3" id="KW-0378">Hydrolase</keyword>
<dbReference type="GO" id="GO:0004523">
    <property type="term" value="F:RNA-DNA hybrid ribonuclease activity"/>
    <property type="evidence" value="ECO:0007669"/>
    <property type="project" value="TreeGrafter"/>
</dbReference>
<feature type="transmembrane region" description="Helical" evidence="6">
    <location>
        <begin position="169"/>
        <end position="189"/>
    </location>
</feature>
<accession>A0A673VXE5</accession>
<dbReference type="PANTHER" id="PTHR11081:SF51">
    <property type="entry name" value="FLAP ENDONUCLEASE 1"/>
    <property type="match status" value="1"/>
</dbReference>
<dbReference type="InterPro" id="IPR029060">
    <property type="entry name" value="PIN-like_dom_sf"/>
</dbReference>
<proteinExistence type="predicted"/>
<dbReference type="GO" id="GO:0017108">
    <property type="term" value="F:5'-flap endonuclease activity"/>
    <property type="evidence" value="ECO:0007669"/>
    <property type="project" value="TreeGrafter"/>
</dbReference>
<evidence type="ECO:0000256" key="3">
    <source>
        <dbReference type="ARBA" id="ARBA00022801"/>
    </source>
</evidence>
<keyword evidence="6" id="KW-0812">Transmembrane</keyword>
<evidence type="ECO:0000256" key="5">
    <source>
        <dbReference type="ARBA" id="ARBA00023242"/>
    </source>
</evidence>
<dbReference type="SMART" id="SM00484">
    <property type="entry name" value="XPGI"/>
    <property type="match status" value="1"/>
</dbReference>
<dbReference type="OMA" id="CASLCKA"/>
<feature type="domain" description="XPG-I" evidence="7">
    <location>
        <begin position="106"/>
        <end position="169"/>
    </location>
</feature>
<keyword evidence="9" id="KW-1185">Reference proteome</keyword>